<evidence type="ECO:0000256" key="2">
    <source>
        <dbReference type="ARBA" id="ARBA00022679"/>
    </source>
</evidence>
<keyword evidence="2" id="KW-0808">Transferase</keyword>
<evidence type="ECO:0000256" key="3">
    <source>
        <dbReference type="ARBA" id="ARBA00022691"/>
    </source>
</evidence>
<dbReference type="AlphaFoldDB" id="A0AA49FJV2"/>
<dbReference type="PANTHER" id="PTHR43464">
    <property type="entry name" value="METHYLTRANSFERASE"/>
    <property type="match status" value="1"/>
</dbReference>
<dbReference type="GO" id="GO:0032259">
    <property type="term" value="P:methylation"/>
    <property type="evidence" value="ECO:0007669"/>
    <property type="project" value="UniProtKB-KW"/>
</dbReference>
<proteinExistence type="predicted"/>
<keyword evidence="3" id="KW-0949">S-adenosyl-L-methionine</keyword>
<dbReference type="Proteomes" id="UP001234916">
    <property type="component" value="Chromosome"/>
</dbReference>
<evidence type="ECO:0000256" key="1">
    <source>
        <dbReference type="ARBA" id="ARBA00022603"/>
    </source>
</evidence>
<dbReference type="EMBL" id="CP107246">
    <property type="protein sequence ID" value="WIM05471.1"/>
    <property type="molecule type" value="Genomic_DNA"/>
</dbReference>
<keyword evidence="1 5" id="KW-0489">Methyltransferase</keyword>
<dbReference type="InterPro" id="IPR013217">
    <property type="entry name" value="Methyltransf_12"/>
</dbReference>
<name>A0AA49FJV2_9PROT</name>
<reference evidence="5" key="1">
    <citation type="journal article" date="2023" name="Nat. Microbiol.">
        <title>Enrichment and characterization of a nitric oxide-reducing microbial community in a continuous bioreactor.</title>
        <authorList>
            <person name="Garrido-Amador P."/>
            <person name="Stortenbeker N."/>
            <person name="Wessels H.J.C.T."/>
            <person name="Speth D.R."/>
            <person name="Garcia-Heredia I."/>
            <person name="Kartal B."/>
        </authorList>
    </citation>
    <scope>NUCLEOTIDE SEQUENCE</scope>
    <source>
        <strain evidence="5">MAG1</strain>
    </source>
</reference>
<accession>A0AA49FJV2</accession>
<evidence type="ECO:0000259" key="4">
    <source>
        <dbReference type="Pfam" id="PF08242"/>
    </source>
</evidence>
<protein>
    <submittedName>
        <fullName evidence="5">Class I SAM-dependent methyltransferase</fullName>
    </submittedName>
</protein>
<dbReference type="GO" id="GO:0008168">
    <property type="term" value="F:methyltransferase activity"/>
    <property type="evidence" value="ECO:0007669"/>
    <property type="project" value="UniProtKB-KW"/>
</dbReference>
<dbReference type="Gene3D" id="3.40.50.150">
    <property type="entry name" value="Vaccinia Virus protein VP39"/>
    <property type="match status" value="1"/>
</dbReference>
<sequence length="568" mass="63416">MDIQSIVENDLVLDPSSVWVLKEHREFGYSDGAASERYLEEVFRDAGDLGSRSSELEARIRDWPSEYHLSAKRAQLLSGFNFDRSLKVLEVGCGCGAITRFLGESFDSVVSVEGSPSRARLARLRTRDVEGVSIVCAPFHKLAFSQPFDIIFCIGVYEYSASFVGGDDPYGATLRYFSDMLSPDGMLFIAIENQFGLKYFNASREDHLGTRFEGLEGYHARPAGVRTFGKRELECDLRKHFPLVRFYYPYPDYKLPDCVLDGEFLATGQAAELISQMKSRDHAGDMEPLWDEAPVLLELARNRMLEFFSNSFLVLAGKGAPRGVSFEQLAVLFSSGRKAAFATVSRVVRNGGNRLVVSKRLASGTGTADAGVLKLVDTDSLWADSHSLHTLAYLGCKSRGSGLETIFEPCKAWVGHLRRLSSVRGGVMTLGGEHIDSIWPNAYPAPDGCRVVDREWIWSAPIPMNVVVIRAIHDFLNRIEGARGLSGALDVRSGKALIEGIARAIGVDLRDGDFEEFVDIESELQSVVFGVEKWRHALNLRWFLFDRPTIRLFRSARRLIRRISAFRP</sequence>
<dbReference type="SUPFAM" id="SSF53335">
    <property type="entry name" value="S-adenosyl-L-methionine-dependent methyltransferases"/>
    <property type="match status" value="1"/>
</dbReference>
<dbReference type="InterPro" id="IPR029063">
    <property type="entry name" value="SAM-dependent_MTases_sf"/>
</dbReference>
<dbReference type="KEGG" id="npv:OHM77_12420"/>
<dbReference type="CDD" id="cd02440">
    <property type="entry name" value="AdoMet_MTases"/>
    <property type="match status" value="1"/>
</dbReference>
<dbReference type="PANTHER" id="PTHR43464:SF19">
    <property type="entry name" value="UBIQUINONE BIOSYNTHESIS O-METHYLTRANSFERASE, MITOCHONDRIAL"/>
    <property type="match status" value="1"/>
</dbReference>
<feature type="domain" description="Methyltransferase type 12" evidence="4">
    <location>
        <begin position="89"/>
        <end position="187"/>
    </location>
</feature>
<evidence type="ECO:0000313" key="5">
    <source>
        <dbReference type="EMBL" id="WIM05471.1"/>
    </source>
</evidence>
<organism evidence="5">
    <name type="scientific">Candidatus Nitricoxidivorans perseverans</name>
    <dbReference type="NCBI Taxonomy" id="2975601"/>
    <lineage>
        <taxon>Bacteria</taxon>
        <taxon>Pseudomonadati</taxon>
        <taxon>Pseudomonadota</taxon>
        <taxon>Betaproteobacteria</taxon>
        <taxon>Nitrosomonadales</taxon>
        <taxon>Sterolibacteriaceae</taxon>
        <taxon>Candidatus Nitricoxidivorans</taxon>
    </lineage>
</organism>
<gene>
    <name evidence="5" type="ORF">OHM77_12420</name>
</gene>
<dbReference type="Pfam" id="PF08242">
    <property type="entry name" value="Methyltransf_12"/>
    <property type="match status" value="1"/>
</dbReference>